<keyword evidence="3" id="KW-1185">Reference proteome</keyword>
<evidence type="ECO:0000313" key="3">
    <source>
        <dbReference type="Proteomes" id="UP000831880"/>
    </source>
</evidence>
<gene>
    <name evidence="2" type="ORF">MUO14_09065</name>
</gene>
<dbReference type="Gene3D" id="3.40.50.720">
    <property type="entry name" value="NAD(P)-binding Rossmann-like Domain"/>
    <property type="match status" value="1"/>
</dbReference>
<dbReference type="EMBL" id="CP095074">
    <property type="protein sequence ID" value="UOQ95056.1"/>
    <property type="molecule type" value="Genomic_DNA"/>
</dbReference>
<evidence type="ECO:0000259" key="1">
    <source>
        <dbReference type="Pfam" id="PF01488"/>
    </source>
</evidence>
<dbReference type="RefSeq" id="WP_244754911.1">
    <property type="nucleotide sequence ID" value="NZ_CP095074.1"/>
</dbReference>
<dbReference type="Proteomes" id="UP000831880">
    <property type="component" value="Chromosome"/>
</dbReference>
<protein>
    <recommendedName>
        <fullName evidence="1">Quinate/shikimate 5-dehydrogenase/glutamyl-tRNA reductase domain-containing protein</fullName>
    </recommendedName>
</protein>
<feature type="domain" description="Quinate/shikimate 5-dehydrogenase/glutamyl-tRNA reductase" evidence="1">
    <location>
        <begin position="120"/>
        <end position="167"/>
    </location>
</feature>
<organism evidence="2 3">
    <name type="scientific">Halobacillus shinanisalinarum</name>
    <dbReference type="NCBI Taxonomy" id="2932258"/>
    <lineage>
        <taxon>Bacteria</taxon>
        <taxon>Bacillati</taxon>
        <taxon>Bacillota</taxon>
        <taxon>Bacilli</taxon>
        <taxon>Bacillales</taxon>
        <taxon>Bacillaceae</taxon>
        <taxon>Halobacillus</taxon>
    </lineage>
</organism>
<evidence type="ECO:0000313" key="2">
    <source>
        <dbReference type="EMBL" id="UOQ95056.1"/>
    </source>
</evidence>
<reference evidence="2 3" key="1">
    <citation type="submission" date="2022-04" db="EMBL/GenBank/DDBJ databases">
        <title>Halobacillus sp. isolated from saltern.</title>
        <authorList>
            <person name="Won M."/>
            <person name="Lee C.-M."/>
            <person name="Woen H.-Y."/>
            <person name="Kwon S.-W."/>
        </authorList>
    </citation>
    <scope>NUCLEOTIDE SEQUENCE [LARGE SCALE GENOMIC DNA]</scope>
    <source>
        <strain evidence="2 3">SSTM10-2</strain>
    </source>
</reference>
<accession>A0ABY4H429</accession>
<dbReference type="SUPFAM" id="SSF51735">
    <property type="entry name" value="NAD(P)-binding Rossmann-fold domains"/>
    <property type="match status" value="1"/>
</dbReference>
<sequence length="336" mass="38217">MDIKSILGQELFYLKKYEQTSIMINTTAKNSLDFRILPRRTISKMAMSCFMVNNQNLLEETLSFFDGKVDYIYIDIEQKQNINLFKIAKKIIKKSRLVTVKPNDSTVESCDILIRNFLNDDLYNKKVVVIGTGNLASKIAMRLAERQAYVYIVGRSREKENTAVEALNLFLPKYTPRIQSLEKTQLSEKVEAVISFISGQFTRDELLFPVIGKETFIIDGGINNFSSDFIQRLLLMNINITRLDTRIAFPYQILWAHEYTQTFFKEVFGQTFIKDIAVVSGGYIATEGTVIVDNLKHPNQVIGIADGSGGVKSDEELTETNRGSIHKIKQAVSGEY</sequence>
<name>A0ABY4H429_9BACI</name>
<dbReference type="InterPro" id="IPR006151">
    <property type="entry name" value="Shikm_DH/Glu-tRNA_Rdtase"/>
</dbReference>
<dbReference type="Pfam" id="PF01488">
    <property type="entry name" value="Shikimate_DH"/>
    <property type="match status" value="1"/>
</dbReference>
<proteinExistence type="predicted"/>
<dbReference type="InterPro" id="IPR036291">
    <property type="entry name" value="NAD(P)-bd_dom_sf"/>
</dbReference>